<keyword evidence="3" id="KW-0732">Signal</keyword>
<dbReference type="Gene3D" id="1.20.120.1490">
    <property type="match status" value="1"/>
</dbReference>
<dbReference type="Proteomes" id="UP000477651">
    <property type="component" value="Unassembled WGS sequence"/>
</dbReference>
<accession>A0A6L9Y7W5</accession>
<keyword evidence="1" id="KW-0175">Coiled coil</keyword>
<proteinExistence type="predicted"/>
<feature type="compositionally biased region" description="Basic and acidic residues" evidence="2">
    <location>
        <begin position="149"/>
        <end position="170"/>
    </location>
</feature>
<feature type="chain" id="PRO_5026700547" description="Spy/CpxP family protein refolding chaperone" evidence="3">
    <location>
        <begin position="26"/>
        <end position="185"/>
    </location>
</feature>
<evidence type="ECO:0000256" key="2">
    <source>
        <dbReference type="SAM" id="MobiDB-lite"/>
    </source>
</evidence>
<evidence type="ECO:0000313" key="4">
    <source>
        <dbReference type="EMBL" id="NEN76275.1"/>
    </source>
</evidence>
<gene>
    <name evidence="4" type="ORF">F9B74_08065</name>
</gene>
<sequence>MKTASLKKLLLTSALAFGIVGTGFAQETQIAPEAKAEYSQKSFHENKQGHAKFGLFSPKLIKELDLNADQKAKFDAIGEARKAAFEARKDEMGKIAEQRKALLAEKVVDLKALLENGDQAKAQLEKNREDIRAKTLAFWDSLDDTQKEKATTHLRQNHDKKAFGQKNYDHKGKKGDKHDGHHGKQ</sequence>
<dbReference type="GO" id="GO:0042597">
    <property type="term" value="C:periplasmic space"/>
    <property type="evidence" value="ECO:0007669"/>
    <property type="project" value="InterPro"/>
</dbReference>
<protein>
    <recommendedName>
        <fullName evidence="6">Spy/CpxP family protein refolding chaperone</fullName>
    </recommendedName>
</protein>
<evidence type="ECO:0008006" key="6">
    <source>
        <dbReference type="Google" id="ProtNLM"/>
    </source>
</evidence>
<name>A0A6L9Y7W5_9BURK</name>
<feature type="coiled-coil region" evidence="1">
    <location>
        <begin position="107"/>
        <end position="134"/>
    </location>
</feature>
<evidence type="ECO:0000313" key="5">
    <source>
        <dbReference type="Proteomes" id="UP000477651"/>
    </source>
</evidence>
<organism evidence="4 5">
    <name type="scientific">Pelistega ratti</name>
    <dbReference type="NCBI Taxonomy" id="2652177"/>
    <lineage>
        <taxon>Bacteria</taxon>
        <taxon>Pseudomonadati</taxon>
        <taxon>Pseudomonadota</taxon>
        <taxon>Betaproteobacteria</taxon>
        <taxon>Burkholderiales</taxon>
        <taxon>Alcaligenaceae</taxon>
        <taxon>Pelistega</taxon>
    </lineage>
</organism>
<evidence type="ECO:0000256" key="1">
    <source>
        <dbReference type="SAM" id="Coils"/>
    </source>
</evidence>
<dbReference type="RefSeq" id="WP_163764730.1">
    <property type="nucleotide sequence ID" value="NZ_JAAGYR010000015.1"/>
</dbReference>
<reference evidence="4 5" key="1">
    <citation type="submission" date="2020-02" db="EMBL/GenBank/DDBJ databases">
        <title>Pelistega sp. NLN82 were isolated from wild rodents of the Hainan Island.</title>
        <authorList>
            <person name="Niu N."/>
            <person name="Zhou J."/>
        </authorList>
    </citation>
    <scope>NUCLEOTIDE SEQUENCE [LARGE SCALE GENOMIC DNA]</scope>
    <source>
        <strain evidence="4 5">NLN82</strain>
    </source>
</reference>
<keyword evidence="5" id="KW-1185">Reference proteome</keyword>
<comment type="caution">
    <text evidence="4">The sequence shown here is derived from an EMBL/GenBank/DDBJ whole genome shotgun (WGS) entry which is preliminary data.</text>
</comment>
<feature type="region of interest" description="Disordered" evidence="2">
    <location>
        <begin position="149"/>
        <end position="185"/>
    </location>
</feature>
<evidence type="ECO:0000256" key="3">
    <source>
        <dbReference type="SAM" id="SignalP"/>
    </source>
</evidence>
<dbReference type="EMBL" id="JAAGYR010000015">
    <property type="protein sequence ID" value="NEN76275.1"/>
    <property type="molecule type" value="Genomic_DNA"/>
</dbReference>
<dbReference type="AlphaFoldDB" id="A0A6L9Y7W5"/>
<feature type="signal peptide" evidence="3">
    <location>
        <begin position="1"/>
        <end position="25"/>
    </location>
</feature>
<feature type="compositionally biased region" description="Basic residues" evidence="2">
    <location>
        <begin position="171"/>
        <end position="185"/>
    </location>
</feature>